<proteinExistence type="predicted"/>
<dbReference type="RefSeq" id="WP_156629826.1">
    <property type="nucleotide sequence ID" value="NZ_JABAEJ010000009.1"/>
</dbReference>
<gene>
    <name evidence="1" type="ORF">GOZ95_16590</name>
</gene>
<dbReference type="EMBL" id="WPHM01000008">
    <property type="protein sequence ID" value="MUZ59061.1"/>
    <property type="molecule type" value="Genomic_DNA"/>
</dbReference>
<dbReference type="Proteomes" id="UP000436692">
    <property type="component" value="Unassembled WGS sequence"/>
</dbReference>
<name>A0AAE5AX23_AGRVI</name>
<evidence type="ECO:0000313" key="2">
    <source>
        <dbReference type="Proteomes" id="UP000436692"/>
    </source>
</evidence>
<sequence length="102" mass="11661">MSILSSFTLLFPLMPVFPEACVPAYYASKAKVQAVIIRKASWKALKNLMQHRDCLRFQKRKEMLNLGQSRCFSLMEMLMMIGNQGAFHACTPVANRDPHHFA</sequence>
<comment type="caution">
    <text evidence="1">The sequence shown here is derived from an EMBL/GenBank/DDBJ whole genome shotgun (WGS) entry which is preliminary data.</text>
</comment>
<accession>A0AAE5AX23</accession>
<organism evidence="1 2">
    <name type="scientific">Agrobacterium vitis</name>
    <name type="common">Rhizobium vitis</name>
    <dbReference type="NCBI Taxonomy" id="373"/>
    <lineage>
        <taxon>Bacteria</taxon>
        <taxon>Pseudomonadati</taxon>
        <taxon>Pseudomonadota</taxon>
        <taxon>Alphaproteobacteria</taxon>
        <taxon>Hyphomicrobiales</taxon>
        <taxon>Rhizobiaceae</taxon>
        <taxon>Rhizobium/Agrobacterium group</taxon>
        <taxon>Agrobacterium</taxon>
    </lineage>
</organism>
<reference evidence="1 2" key="1">
    <citation type="submission" date="2019-12" db="EMBL/GenBank/DDBJ databases">
        <title>Whole-genome sequencing of Allorhizobium vitis.</title>
        <authorList>
            <person name="Gan H.M."/>
            <person name="Szegedi E."/>
            <person name="Burr T."/>
            <person name="Savka M.A."/>
        </authorList>
    </citation>
    <scope>NUCLEOTIDE SEQUENCE [LARGE SCALE GENOMIC DNA]</scope>
    <source>
        <strain evidence="1 2">CG989</strain>
    </source>
</reference>
<evidence type="ECO:0000313" key="1">
    <source>
        <dbReference type="EMBL" id="MUZ59061.1"/>
    </source>
</evidence>
<dbReference type="AlphaFoldDB" id="A0AAE5AX23"/>
<protein>
    <submittedName>
        <fullName evidence="1">Uncharacterized protein</fullName>
    </submittedName>
</protein>